<evidence type="ECO:0000313" key="1">
    <source>
        <dbReference type="EMBL" id="KAI8005313.1"/>
    </source>
</evidence>
<proteinExistence type="predicted"/>
<protein>
    <submittedName>
        <fullName evidence="1">F-box/kelch-repeat protein</fullName>
    </submittedName>
</protein>
<gene>
    <name evidence="1" type="ORF">LOK49_LG08G03059</name>
</gene>
<dbReference type="Proteomes" id="UP001060215">
    <property type="component" value="Chromosome 9"/>
</dbReference>
<accession>A0ACC0GVP7</accession>
<reference evidence="1 2" key="1">
    <citation type="journal article" date="2022" name="Plant J.">
        <title>Chromosome-level genome of Camellia lanceoleosa provides a valuable resource for understanding genome evolution and self-incompatibility.</title>
        <authorList>
            <person name="Gong W."/>
            <person name="Xiao S."/>
            <person name="Wang L."/>
            <person name="Liao Z."/>
            <person name="Chang Y."/>
            <person name="Mo W."/>
            <person name="Hu G."/>
            <person name="Li W."/>
            <person name="Zhao G."/>
            <person name="Zhu H."/>
            <person name="Hu X."/>
            <person name="Ji K."/>
            <person name="Xiang X."/>
            <person name="Song Q."/>
            <person name="Yuan D."/>
            <person name="Jin S."/>
            <person name="Zhang L."/>
        </authorList>
    </citation>
    <scope>NUCLEOTIDE SEQUENCE [LARGE SCALE GENOMIC DNA]</scope>
    <source>
        <strain evidence="1">SQ_2022a</strain>
    </source>
</reference>
<dbReference type="EMBL" id="CM045766">
    <property type="protein sequence ID" value="KAI8005313.1"/>
    <property type="molecule type" value="Genomic_DNA"/>
</dbReference>
<keyword evidence="2" id="KW-1185">Reference proteome</keyword>
<organism evidence="1 2">
    <name type="scientific">Camellia lanceoleosa</name>
    <dbReference type="NCBI Taxonomy" id="1840588"/>
    <lineage>
        <taxon>Eukaryota</taxon>
        <taxon>Viridiplantae</taxon>
        <taxon>Streptophyta</taxon>
        <taxon>Embryophyta</taxon>
        <taxon>Tracheophyta</taxon>
        <taxon>Spermatophyta</taxon>
        <taxon>Magnoliopsida</taxon>
        <taxon>eudicotyledons</taxon>
        <taxon>Gunneridae</taxon>
        <taxon>Pentapetalae</taxon>
        <taxon>asterids</taxon>
        <taxon>Ericales</taxon>
        <taxon>Theaceae</taxon>
        <taxon>Camellia</taxon>
    </lineage>
</organism>
<sequence length="132" mass="14767">MVGLNYPSKTLLQDVGIGGSCDGMVVRIGFANGSLEVKIYSLRTDSWKKIQDFPTNIIGFHSMDLGKLVNGSLNWVGTNPSNHSWVITALDLAEETYREIPQPNYGRKFSRLSIWVLRGNLCVVCEDAFYFC</sequence>
<name>A0ACC0GVP7_9ERIC</name>
<comment type="caution">
    <text evidence="1">The sequence shown here is derived from an EMBL/GenBank/DDBJ whole genome shotgun (WGS) entry which is preliminary data.</text>
</comment>
<evidence type="ECO:0000313" key="2">
    <source>
        <dbReference type="Proteomes" id="UP001060215"/>
    </source>
</evidence>